<name>A0ABW5QD10_9BACI</name>
<dbReference type="Gene3D" id="3.20.20.370">
    <property type="entry name" value="Glycoside hydrolase/deacetylase"/>
    <property type="match status" value="1"/>
</dbReference>
<organism evidence="4 5">
    <name type="scientific">Piscibacillus salipiscarius</name>
    <dbReference type="NCBI Taxonomy" id="299480"/>
    <lineage>
        <taxon>Bacteria</taxon>
        <taxon>Bacillati</taxon>
        <taxon>Bacillota</taxon>
        <taxon>Bacilli</taxon>
        <taxon>Bacillales</taxon>
        <taxon>Bacillaceae</taxon>
        <taxon>Piscibacillus</taxon>
    </lineage>
</organism>
<dbReference type="SUPFAM" id="SSF88713">
    <property type="entry name" value="Glycoside hydrolase/deacetylase"/>
    <property type="match status" value="1"/>
</dbReference>
<dbReference type="InterPro" id="IPR011330">
    <property type="entry name" value="Glyco_hydro/deAcase_b/a-brl"/>
</dbReference>
<dbReference type="PROSITE" id="PS51257">
    <property type="entry name" value="PROKAR_LIPOPROTEIN"/>
    <property type="match status" value="1"/>
</dbReference>
<feature type="compositionally biased region" description="Acidic residues" evidence="1">
    <location>
        <begin position="29"/>
        <end position="38"/>
    </location>
</feature>
<feature type="domain" description="NodB homology" evidence="3">
    <location>
        <begin position="110"/>
        <end position="290"/>
    </location>
</feature>
<sequence>MKNIKFLGIFLLISWALVACAENGQEVAQPEEIEGQTGEEEKKNEAENVDEDSEDIEAKEQEEQTKEDTKTEDDDSHSEEQKEEKKAKKEPEYFLNDVGYFKPIDDANPKVVLLTIDDAPDEHAIEMAKTLKELKAPAIFFVNGHFMDTKEERKVVKQIHDMGFHIGNHTYNHQNLREVSNKQQKKEILKLNKIIEEVIGEKPKFFRAPHGANTDYAEKLVKDEGMLLMNWSYGYDFMADYMEKEALEEIMVNAPQLGKGANLLMHDREWTNAALPGILEGLKEKGYDFLDPDLIQLTKE</sequence>
<gene>
    <name evidence="4" type="ORF">ACFSW4_12220</name>
</gene>
<evidence type="ECO:0000313" key="5">
    <source>
        <dbReference type="Proteomes" id="UP001597452"/>
    </source>
</evidence>
<dbReference type="PANTHER" id="PTHR10587">
    <property type="entry name" value="GLYCOSYL TRANSFERASE-RELATED"/>
    <property type="match status" value="1"/>
</dbReference>
<keyword evidence="2" id="KW-0732">Signal</keyword>
<protein>
    <submittedName>
        <fullName evidence="4">Polysaccharide deacetylase family protein</fullName>
    </submittedName>
</protein>
<keyword evidence="5" id="KW-1185">Reference proteome</keyword>
<dbReference type="CDD" id="cd10917">
    <property type="entry name" value="CE4_NodB_like_6s_7s"/>
    <property type="match status" value="1"/>
</dbReference>
<feature type="compositionally biased region" description="Basic and acidic residues" evidence="1">
    <location>
        <begin position="78"/>
        <end position="89"/>
    </location>
</feature>
<dbReference type="InterPro" id="IPR002509">
    <property type="entry name" value="NODB_dom"/>
</dbReference>
<evidence type="ECO:0000259" key="3">
    <source>
        <dbReference type="PROSITE" id="PS51677"/>
    </source>
</evidence>
<accession>A0ABW5QD10</accession>
<dbReference type="PROSITE" id="PS51677">
    <property type="entry name" value="NODB"/>
    <property type="match status" value="1"/>
</dbReference>
<evidence type="ECO:0000256" key="2">
    <source>
        <dbReference type="SAM" id="SignalP"/>
    </source>
</evidence>
<dbReference type="InterPro" id="IPR050248">
    <property type="entry name" value="Polysacc_deacetylase_ArnD"/>
</dbReference>
<dbReference type="RefSeq" id="WP_377329599.1">
    <property type="nucleotide sequence ID" value="NZ_JBHUMZ010000042.1"/>
</dbReference>
<feature type="compositionally biased region" description="Basic and acidic residues" evidence="1">
    <location>
        <begin position="56"/>
        <end position="69"/>
    </location>
</feature>
<dbReference type="Pfam" id="PF01522">
    <property type="entry name" value="Polysacc_deac_1"/>
    <property type="match status" value="1"/>
</dbReference>
<proteinExistence type="predicted"/>
<feature type="region of interest" description="Disordered" evidence="1">
    <location>
        <begin position="27"/>
        <end position="89"/>
    </location>
</feature>
<feature type="chain" id="PRO_5045261969" evidence="2">
    <location>
        <begin position="22"/>
        <end position="300"/>
    </location>
</feature>
<reference evidence="5" key="1">
    <citation type="journal article" date="2019" name="Int. J. Syst. Evol. Microbiol.">
        <title>The Global Catalogue of Microorganisms (GCM) 10K type strain sequencing project: providing services to taxonomists for standard genome sequencing and annotation.</title>
        <authorList>
            <consortium name="The Broad Institute Genomics Platform"/>
            <consortium name="The Broad Institute Genome Sequencing Center for Infectious Disease"/>
            <person name="Wu L."/>
            <person name="Ma J."/>
        </authorList>
    </citation>
    <scope>NUCLEOTIDE SEQUENCE [LARGE SCALE GENOMIC DNA]</scope>
    <source>
        <strain evidence="5">TISTR 1571</strain>
    </source>
</reference>
<comment type="caution">
    <text evidence="4">The sequence shown here is derived from an EMBL/GenBank/DDBJ whole genome shotgun (WGS) entry which is preliminary data.</text>
</comment>
<dbReference type="EMBL" id="JBHUMZ010000042">
    <property type="protein sequence ID" value="MFD2639635.1"/>
    <property type="molecule type" value="Genomic_DNA"/>
</dbReference>
<dbReference type="Proteomes" id="UP001597452">
    <property type="component" value="Unassembled WGS sequence"/>
</dbReference>
<evidence type="ECO:0000256" key="1">
    <source>
        <dbReference type="SAM" id="MobiDB-lite"/>
    </source>
</evidence>
<feature type="signal peptide" evidence="2">
    <location>
        <begin position="1"/>
        <end position="21"/>
    </location>
</feature>
<evidence type="ECO:0000313" key="4">
    <source>
        <dbReference type="EMBL" id="MFD2639635.1"/>
    </source>
</evidence>